<keyword evidence="3 6" id="KW-0812">Transmembrane</keyword>
<gene>
    <name evidence="8" type="ORF">C3L33_00729</name>
</gene>
<feature type="transmembrane region" description="Helical" evidence="6">
    <location>
        <begin position="169"/>
        <end position="189"/>
    </location>
</feature>
<dbReference type="InterPro" id="IPR030184">
    <property type="entry name" value="WAT1-related"/>
</dbReference>
<dbReference type="Proteomes" id="UP000428333">
    <property type="component" value="Linkage Group LG01"/>
</dbReference>
<feature type="transmembrane region" description="Helical" evidence="6">
    <location>
        <begin position="201"/>
        <end position="221"/>
    </location>
</feature>
<comment type="caution">
    <text evidence="8">The sequence shown here is derived from an EMBL/GenBank/DDBJ whole genome shotgun (WGS) entry which is preliminary data.</text>
</comment>
<dbReference type="Pfam" id="PF00892">
    <property type="entry name" value="EamA"/>
    <property type="match status" value="1"/>
</dbReference>
<dbReference type="GO" id="GO:0022857">
    <property type="term" value="F:transmembrane transporter activity"/>
    <property type="evidence" value="ECO:0007669"/>
    <property type="project" value="InterPro"/>
</dbReference>
<evidence type="ECO:0000256" key="3">
    <source>
        <dbReference type="ARBA" id="ARBA00022692"/>
    </source>
</evidence>
<dbReference type="GO" id="GO:0016020">
    <property type="term" value="C:membrane"/>
    <property type="evidence" value="ECO:0007669"/>
    <property type="project" value="UniProtKB-SubCell"/>
</dbReference>
<comment type="subcellular location">
    <subcellularLocation>
        <location evidence="1 6">Membrane</location>
        <topology evidence="1 6">Multi-pass membrane protein</topology>
    </subcellularLocation>
</comment>
<keyword evidence="5 6" id="KW-0472">Membrane</keyword>
<dbReference type="SUPFAM" id="SSF103481">
    <property type="entry name" value="Multidrug resistance efflux transporter EmrE"/>
    <property type="match status" value="1"/>
</dbReference>
<evidence type="ECO:0000313" key="8">
    <source>
        <dbReference type="EMBL" id="KAE9467380.1"/>
    </source>
</evidence>
<accession>A0A6A4MCA9</accession>
<feature type="transmembrane region" description="Helical" evidence="6">
    <location>
        <begin position="266"/>
        <end position="287"/>
    </location>
</feature>
<feature type="transmembrane region" description="Helical" evidence="6">
    <location>
        <begin position="41"/>
        <end position="60"/>
    </location>
</feature>
<reference evidence="8 9" key="1">
    <citation type="journal article" date="2019" name="Genome Biol. Evol.">
        <title>The Rhododendron genome and chromosomal organization provide insight into shared whole-genome duplications across the heath family (Ericaceae).</title>
        <authorList>
            <person name="Soza V.L."/>
            <person name="Lindsley D."/>
            <person name="Waalkes A."/>
            <person name="Ramage E."/>
            <person name="Patwardhan R.P."/>
            <person name="Burton J.N."/>
            <person name="Adey A."/>
            <person name="Kumar A."/>
            <person name="Qiu R."/>
            <person name="Shendure J."/>
            <person name="Hall B."/>
        </authorList>
    </citation>
    <scope>NUCLEOTIDE SEQUENCE [LARGE SCALE GENOMIC DNA]</scope>
    <source>
        <strain evidence="8">RSF 1966-606</strain>
    </source>
</reference>
<organism evidence="8 9">
    <name type="scientific">Rhododendron williamsianum</name>
    <dbReference type="NCBI Taxonomy" id="262921"/>
    <lineage>
        <taxon>Eukaryota</taxon>
        <taxon>Viridiplantae</taxon>
        <taxon>Streptophyta</taxon>
        <taxon>Embryophyta</taxon>
        <taxon>Tracheophyta</taxon>
        <taxon>Spermatophyta</taxon>
        <taxon>Magnoliopsida</taxon>
        <taxon>eudicotyledons</taxon>
        <taxon>Gunneridae</taxon>
        <taxon>Pentapetalae</taxon>
        <taxon>asterids</taxon>
        <taxon>Ericales</taxon>
        <taxon>Ericaceae</taxon>
        <taxon>Ericoideae</taxon>
        <taxon>Rhodoreae</taxon>
        <taxon>Rhododendron</taxon>
    </lineage>
</organism>
<name>A0A6A4MCA9_9ERIC</name>
<evidence type="ECO:0000256" key="1">
    <source>
        <dbReference type="ARBA" id="ARBA00004141"/>
    </source>
</evidence>
<dbReference type="PANTHER" id="PTHR31218">
    <property type="entry name" value="WAT1-RELATED PROTEIN"/>
    <property type="match status" value="1"/>
</dbReference>
<evidence type="ECO:0000259" key="7">
    <source>
        <dbReference type="Pfam" id="PF00892"/>
    </source>
</evidence>
<evidence type="ECO:0000256" key="2">
    <source>
        <dbReference type="ARBA" id="ARBA00007635"/>
    </source>
</evidence>
<keyword evidence="4 6" id="KW-1133">Transmembrane helix</keyword>
<dbReference type="OrthoDB" id="1728340at2759"/>
<comment type="similarity">
    <text evidence="2 6">Belongs to the drug/metabolite transporter (DMT) superfamily. Plant drug/metabolite exporter (P-DME) (TC 2.A.7.4) family.</text>
</comment>
<dbReference type="EMBL" id="QEFC01000035">
    <property type="protein sequence ID" value="KAE9467380.1"/>
    <property type="molecule type" value="Genomic_DNA"/>
</dbReference>
<sequence length="343" mass="37150">MGLKPHLMELLPFAAMVMVECLDVGLTTLSKAAMSKGMSHFVFVVYSNAIATLILLPSAFLFHRTKRPPLTFSLLCKFFLLGLVGVFFFFFFCLSIFSPLRMEKVDFRSSRSRVKIMGTLVSISGALVVTLYKGPPIGSLPFQSPSVSSEDSFPSQSSLFNMLATESNWILGGLFLAIACLSLAICNISQAAILKGYPSELTTVAFYCLFGTIQCAALSLFAERNNPNAWKLSPDIELISVIYSAVLGSALTFSVQTWCIRKKGPVFVAMFKPMGIAIAALLGAIFLGDALHVGSVIGAIVIVVGFYGVIWAQSKQEENESHGVDQLPSSSDTNPLLQNHMVA</sequence>
<feature type="transmembrane region" description="Helical" evidence="6">
    <location>
        <begin position="241"/>
        <end position="259"/>
    </location>
</feature>
<evidence type="ECO:0000256" key="6">
    <source>
        <dbReference type="RuleBase" id="RU363077"/>
    </source>
</evidence>
<feature type="transmembrane region" description="Helical" evidence="6">
    <location>
        <begin position="293"/>
        <end position="312"/>
    </location>
</feature>
<feature type="domain" description="EamA" evidence="7">
    <location>
        <begin position="172"/>
        <end position="310"/>
    </location>
</feature>
<evidence type="ECO:0000256" key="4">
    <source>
        <dbReference type="ARBA" id="ARBA00022989"/>
    </source>
</evidence>
<protein>
    <recommendedName>
        <fullName evidence="6">WAT1-related protein</fullName>
    </recommendedName>
</protein>
<feature type="transmembrane region" description="Helical" evidence="6">
    <location>
        <begin position="12"/>
        <end position="29"/>
    </location>
</feature>
<evidence type="ECO:0000313" key="9">
    <source>
        <dbReference type="Proteomes" id="UP000428333"/>
    </source>
</evidence>
<feature type="transmembrane region" description="Helical" evidence="6">
    <location>
        <begin position="72"/>
        <end position="94"/>
    </location>
</feature>
<feature type="transmembrane region" description="Helical" evidence="6">
    <location>
        <begin position="114"/>
        <end position="132"/>
    </location>
</feature>
<feature type="non-terminal residue" evidence="8">
    <location>
        <position position="1"/>
    </location>
</feature>
<evidence type="ECO:0000256" key="5">
    <source>
        <dbReference type="ARBA" id="ARBA00023136"/>
    </source>
</evidence>
<dbReference type="AlphaFoldDB" id="A0A6A4MCA9"/>
<proteinExistence type="inferred from homology"/>
<keyword evidence="9" id="KW-1185">Reference proteome</keyword>
<dbReference type="InterPro" id="IPR037185">
    <property type="entry name" value="EmrE-like"/>
</dbReference>
<dbReference type="InterPro" id="IPR000620">
    <property type="entry name" value="EamA_dom"/>
</dbReference>